<dbReference type="RefSeq" id="WP_092789792.1">
    <property type="nucleotide sequence ID" value="NZ_DASWWU010000001.1"/>
</dbReference>
<name>A0A1H6JEP5_9GAMM</name>
<protein>
    <submittedName>
        <fullName evidence="1">Type IV Pilus-assembly protein W</fullName>
    </submittedName>
</protein>
<dbReference type="Pfam" id="PF07963">
    <property type="entry name" value="N_methyl"/>
    <property type="match status" value="1"/>
</dbReference>
<dbReference type="InterPro" id="IPR012902">
    <property type="entry name" value="N_methyl_site"/>
</dbReference>
<keyword evidence="2" id="KW-1185">Reference proteome</keyword>
<dbReference type="AlphaFoldDB" id="A0A1H6JEP5"/>
<proteinExistence type="predicted"/>
<dbReference type="STRING" id="173990.SAMN05660691_00485"/>
<reference evidence="2" key="1">
    <citation type="submission" date="2016-10" db="EMBL/GenBank/DDBJ databases">
        <authorList>
            <person name="Varghese N."/>
            <person name="Submissions S."/>
        </authorList>
    </citation>
    <scope>NUCLEOTIDE SEQUENCE [LARGE SCALE GENOMIC DNA]</scope>
    <source>
        <strain evidence="2">DSM 17616</strain>
    </source>
</reference>
<dbReference type="GO" id="GO:0043683">
    <property type="term" value="P:type IV pilus assembly"/>
    <property type="evidence" value="ECO:0007669"/>
    <property type="project" value="InterPro"/>
</dbReference>
<dbReference type="Pfam" id="PF16074">
    <property type="entry name" value="PilW"/>
    <property type="match status" value="1"/>
</dbReference>
<dbReference type="InterPro" id="IPR045584">
    <property type="entry name" value="Pilin-like"/>
</dbReference>
<dbReference type="InterPro" id="IPR032092">
    <property type="entry name" value="PilW"/>
</dbReference>
<dbReference type="EMBL" id="FNXF01000001">
    <property type="protein sequence ID" value="SEH60747.1"/>
    <property type="molecule type" value="Genomic_DNA"/>
</dbReference>
<dbReference type="SUPFAM" id="SSF54523">
    <property type="entry name" value="Pili subunits"/>
    <property type="match status" value="1"/>
</dbReference>
<dbReference type="OrthoDB" id="5296662at2"/>
<organism evidence="1 2">
    <name type="scientific">Rheinheimera pacifica</name>
    <dbReference type="NCBI Taxonomy" id="173990"/>
    <lineage>
        <taxon>Bacteria</taxon>
        <taxon>Pseudomonadati</taxon>
        <taxon>Pseudomonadota</taxon>
        <taxon>Gammaproteobacteria</taxon>
        <taxon>Chromatiales</taxon>
        <taxon>Chromatiaceae</taxon>
        <taxon>Rheinheimera</taxon>
    </lineage>
</organism>
<evidence type="ECO:0000313" key="1">
    <source>
        <dbReference type="EMBL" id="SEH60747.1"/>
    </source>
</evidence>
<dbReference type="Proteomes" id="UP000199371">
    <property type="component" value="Unassembled WGS sequence"/>
</dbReference>
<gene>
    <name evidence="1" type="ORF">SAMN05660691_00485</name>
</gene>
<sequence>MRRTAGFTLTELLIAMLLALFLLSMALTAFSSLSRSVRQAQQLSELQQNAQLVMSLFQNELTNTGFWGGRADPMLAVTSPMPASPAPDCVEDALDSGSFPQAGRNFVTLYASRTGAGPQLNCITQTIPESELLQVKRLIGQLAMPAEMRQNRFYLETDWQHSRFVDSSSPGLSATYDYFPYQHLVFYLQSQRVDGNTVPVLMRKRLARNQAGIATISTDSVLDGVERMHFEFGVDTSLNGQLNYFLPTQQMAADFWWQQNSRIISIRYYVLLRARQPDPGYINNQHYEMGAAEFIAPGDHYRRLLVSSSIFFQNAALQEGS</sequence>
<evidence type="ECO:0000313" key="2">
    <source>
        <dbReference type="Proteomes" id="UP000199371"/>
    </source>
</evidence>
<accession>A0A1H6JEP5</accession>